<dbReference type="InterPro" id="IPR011701">
    <property type="entry name" value="MFS"/>
</dbReference>
<dbReference type="Pfam" id="PF07690">
    <property type="entry name" value="MFS_1"/>
    <property type="match status" value="1"/>
</dbReference>
<dbReference type="PROSITE" id="PS50850">
    <property type="entry name" value="MFS"/>
    <property type="match status" value="1"/>
</dbReference>
<evidence type="ECO:0000256" key="6">
    <source>
        <dbReference type="ARBA" id="ARBA00023136"/>
    </source>
</evidence>
<feature type="transmembrane region" description="Helical" evidence="7">
    <location>
        <begin position="7"/>
        <end position="27"/>
    </location>
</feature>
<evidence type="ECO:0000256" key="5">
    <source>
        <dbReference type="ARBA" id="ARBA00022989"/>
    </source>
</evidence>
<dbReference type="PANTHER" id="PTHR42718">
    <property type="entry name" value="MAJOR FACILITATOR SUPERFAMILY MULTIDRUG TRANSPORTER MFSC"/>
    <property type="match status" value="1"/>
</dbReference>
<keyword evidence="10" id="KW-1185">Reference proteome</keyword>
<dbReference type="EMBL" id="JALAZD010000001">
    <property type="protein sequence ID" value="MCI0126502.1"/>
    <property type="molecule type" value="Genomic_DNA"/>
</dbReference>
<feature type="transmembrane region" description="Helical" evidence="7">
    <location>
        <begin position="159"/>
        <end position="183"/>
    </location>
</feature>
<dbReference type="RefSeq" id="WP_281735351.1">
    <property type="nucleotide sequence ID" value="NZ_JAKETQ010000001.1"/>
</dbReference>
<feature type="transmembrane region" description="Helical" evidence="7">
    <location>
        <begin position="296"/>
        <end position="317"/>
    </location>
</feature>
<evidence type="ECO:0000313" key="10">
    <source>
        <dbReference type="Proteomes" id="UP001156140"/>
    </source>
</evidence>
<evidence type="ECO:0000256" key="3">
    <source>
        <dbReference type="ARBA" id="ARBA00022475"/>
    </source>
</evidence>
<dbReference type="GO" id="GO:0005886">
    <property type="term" value="C:plasma membrane"/>
    <property type="evidence" value="ECO:0007669"/>
    <property type="project" value="UniProtKB-SubCell"/>
</dbReference>
<organism evidence="9 10">
    <name type="scientific">Paradevosia shaoguanensis</name>
    <dbReference type="NCBI Taxonomy" id="1335043"/>
    <lineage>
        <taxon>Bacteria</taxon>
        <taxon>Pseudomonadati</taxon>
        <taxon>Pseudomonadota</taxon>
        <taxon>Alphaproteobacteria</taxon>
        <taxon>Hyphomicrobiales</taxon>
        <taxon>Devosiaceae</taxon>
        <taxon>Paradevosia</taxon>
    </lineage>
</organism>
<keyword evidence="4 7" id="KW-0812">Transmembrane</keyword>
<feature type="transmembrane region" description="Helical" evidence="7">
    <location>
        <begin position="195"/>
        <end position="214"/>
    </location>
</feature>
<feature type="transmembrane region" description="Helical" evidence="7">
    <location>
        <begin position="98"/>
        <end position="121"/>
    </location>
</feature>
<dbReference type="GO" id="GO:0022857">
    <property type="term" value="F:transmembrane transporter activity"/>
    <property type="evidence" value="ECO:0007669"/>
    <property type="project" value="InterPro"/>
</dbReference>
<keyword evidence="3" id="KW-1003">Cell membrane</keyword>
<feature type="domain" description="Major facilitator superfamily (MFS) profile" evidence="8">
    <location>
        <begin position="9"/>
        <end position="492"/>
    </location>
</feature>
<feature type="transmembrane region" description="Helical" evidence="7">
    <location>
        <begin position="74"/>
        <end position="92"/>
    </location>
</feature>
<feature type="transmembrane region" description="Helical" evidence="7">
    <location>
        <begin position="47"/>
        <end position="67"/>
    </location>
</feature>
<evidence type="ECO:0000256" key="1">
    <source>
        <dbReference type="ARBA" id="ARBA00004651"/>
    </source>
</evidence>
<gene>
    <name evidence="9" type="ORF">ML536_06645</name>
</gene>
<dbReference type="Gene3D" id="1.20.1250.20">
    <property type="entry name" value="MFS general substrate transporter like domains"/>
    <property type="match status" value="1"/>
</dbReference>
<name>A0AA41QKE9_9HYPH</name>
<proteinExistence type="predicted"/>
<dbReference type="PRINTS" id="PR01036">
    <property type="entry name" value="TCRTETB"/>
</dbReference>
<comment type="caution">
    <text evidence="9">The sequence shown here is derived from an EMBL/GenBank/DDBJ whole genome shotgun (WGS) entry which is preliminary data.</text>
</comment>
<evidence type="ECO:0000256" key="4">
    <source>
        <dbReference type="ARBA" id="ARBA00022692"/>
    </source>
</evidence>
<feature type="transmembrane region" description="Helical" evidence="7">
    <location>
        <begin position="465"/>
        <end position="485"/>
    </location>
</feature>
<dbReference type="Proteomes" id="UP001156140">
    <property type="component" value="Unassembled WGS sequence"/>
</dbReference>
<dbReference type="Gene3D" id="1.20.1720.10">
    <property type="entry name" value="Multidrug resistance protein D"/>
    <property type="match status" value="1"/>
</dbReference>
<reference evidence="9" key="1">
    <citation type="submission" date="2022-03" db="EMBL/GenBank/DDBJ databases">
        <title>The complete genome sequence of a Methyloterrigena soli.</title>
        <authorList>
            <person name="Zi Z."/>
        </authorList>
    </citation>
    <scope>NUCLEOTIDE SEQUENCE</scope>
    <source>
        <strain evidence="9">M48</strain>
    </source>
</reference>
<evidence type="ECO:0000256" key="2">
    <source>
        <dbReference type="ARBA" id="ARBA00022448"/>
    </source>
</evidence>
<feature type="transmembrane region" description="Helical" evidence="7">
    <location>
        <begin position="263"/>
        <end position="284"/>
    </location>
</feature>
<protein>
    <submittedName>
        <fullName evidence="9">MFS transporter</fullName>
    </submittedName>
</protein>
<keyword evidence="6 7" id="KW-0472">Membrane</keyword>
<accession>A0AA41QKE9</accession>
<dbReference type="InterPro" id="IPR020846">
    <property type="entry name" value="MFS_dom"/>
</dbReference>
<feature type="transmembrane region" description="Helical" evidence="7">
    <location>
        <begin position="399"/>
        <end position="419"/>
    </location>
</feature>
<evidence type="ECO:0000256" key="7">
    <source>
        <dbReference type="SAM" id="Phobius"/>
    </source>
</evidence>
<dbReference type="CDD" id="cd17321">
    <property type="entry name" value="MFS_MMR_MDR_like"/>
    <property type="match status" value="1"/>
</dbReference>
<keyword evidence="5 7" id="KW-1133">Transmembrane helix</keyword>
<keyword evidence="2" id="KW-0813">Transport</keyword>
<evidence type="ECO:0000313" key="9">
    <source>
        <dbReference type="EMBL" id="MCI0126502.1"/>
    </source>
</evidence>
<dbReference type="SUPFAM" id="SSF103473">
    <property type="entry name" value="MFS general substrate transporter"/>
    <property type="match status" value="1"/>
</dbReference>
<comment type="subcellular location">
    <subcellularLocation>
        <location evidence="1">Cell membrane</location>
        <topology evidence="1">Multi-pass membrane protein</topology>
    </subcellularLocation>
</comment>
<feature type="transmembrane region" description="Helical" evidence="7">
    <location>
        <begin position="329"/>
        <end position="347"/>
    </location>
</feature>
<feature type="transmembrane region" description="Helical" evidence="7">
    <location>
        <begin position="226"/>
        <end position="243"/>
    </location>
</feature>
<sequence>MARQNRWLVLAIVSSALFLIVVDMTVLHTALPTLTHELAATAAQKLWIVNAYGLVVAGLLPGLGALGDRVGHKPMFLGGLAVFGVASLIAAFSPNAGVLIGARAVLAIGAAMMMPATLSIIRVTFEDSRERAIAIGIWAAIASGGAAFGPVIGGILLEYFWWGSVFLINVPVVIVALLLAVPFVPSDEGHANRPWDFTGSVQVMVGLVALAFFIEQLGARERELGLMIGAAVVGVLAMVLFVCRQRNSAAPLIDFKLFRDNRFTAGVIAALVASTVLVGVELVVSQRLQLVLGHSPLQAAFAILPIPLAAFVSGPLAGMLVPRLGAGRVLWGSLALAGIGLAGYLVVHNGPLALVVLTLAAFGFGLGATMTAASTAIMDNAPIESAGSAASVEEVSYELGGAIGIAVLGSILTAVYGATLMPPANLNVPATVRDSLDEALLASEKLAPDAAATLQTLAHGAFDQAFVVVLGVAAALIFVAALAIWRAVTDRRPAYQPSASR</sequence>
<feature type="transmembrane region" description="Helical" evidence="7">
    <location>
        <begin position="353"/>
        <end position="378"/>
    </location>
</feature>
<feature type="transmembrane region" description="Helical" evidence="7">
    <location>
        <begin position="133"/>
        <end position="153"/>
    </location>
</feature>
<evidence type="ECO:0000259" key="8">
    <source>
        <dbReference type="PROSITE" id="PS50850"/>
    </source>
</evidence>
<dbReference type="AlphaFoldDB" id="A0AA41QKE9"/>
<dbReference type="PANTHER" id="PTHR42718:SF47">
    <property type="entry name" value="METHYL VIOLOGEN RESISTANCE PROTEIN SMVA"/>
    <property type="match status" value="1"/>
</dbReference>
<dbReference type="InterPro" id="IPR036259">
    <property type="entry name" value="MFS_trans_sf"/>
</dbReference>